<keyword evidence="1" id="KW-1133">Transmembrane helix</keyword>
<feature type="transmembrane region" description="Helical" evidence="1">
    <location>
        <begin position="30"/>
        <end position="48"/>
    </location>
</feature>
<organism evidence="2">
    <name type="scientific">Lepeophtheirus salmonis</name>
    <name type="common">Salmon louse</name>
    <name type="synonym">Caligus salmonis</name>
    <dbReference type="NCBI Taxonomy" id="72036"/>
    <lineage>
        <taxon>Eukaryota</taxon>
        <taxon>Metazoa</taxon>
        <taxon>Ecdysozoa</taxon>
        <taxon>Arthropoda</taxon>
        <taxon>Crustacea</taxon>
        <taxon>Multicrustacea</taxon>
        <taxon>Hexanauplia</taxon>
        <taxon>Copepoda</taxon>
        <taxon>Siphonostomatoida</taxon>
        <taxon>Caligidae</taxon>
        <taxon>Lepeophtheirus</taxon>
    </lineage>
</organism>
<sequence length="61" mass="7479">LKNRSILLLQFSLLFIYKMTNEPREETYNLFSYIYIYTTFVYIAYHSTSNNEIIFHIQCKK</sequence>
<dbReference type="AlphaFoldDB" id="A0A0K2VLQ5"/>
<reference evidence="2" key="1">
    <citation type="submission" date="2014-05" db="EMBL/GenBank/DDBJ databases">
        <authorList>
            <person name="Chronopoulou M."/>
        </authorList>
    </citation>
    <scope>NUCLEOTIDE SEQUENCE</scope>
    <source>
        <tissue evidence="2">Whole organism</tissue>
    </source>
</reference>
<protein>
    <submittedName>
        <fullName evidence="2">Uncharacterized protein</fullName>
    </submittedName>
</protein>
<dbReference type="EMBL" id="HACA01033625">
    <property type="protein sequence ID" value="CDW50986.1"/>
    <property type="molecule type" value="Transcribed_RNA"/>
</dbReference>
<accession>A0A0K2VLQ5</accession>
<name>A0A0K2VLQ5_LEPSM</name>
<proteinExistence type="predicted"/>
<keyword evidence="1" id="KW-0812">Transmembrane</keyword>
<evidence type="ECO:0000256" key="1">
    <source>
        <dbReference type="SAM" id="Phobius"/>
    </source>
</evidence>
<keyword evidence="1" id="KW-0472">Membrane</keyword>
<feature type="non-terminal residue" evidence="2">
    <location>
        <position position="1"/>
    </location>
</feature>
<evidence type="ECO:0000313" key="2">
    <source>
        <dbReference type="EMBL" id="CDW50986.1"/>
    </source>
</evidence>